<name>A0A3B3ZGI4_9GOBI</name>
<dbReference type="SUPFAM" id="SSF56112">
    <property type="entry name" value="Protein kinase-like (PK-like)"/>
    <property type="match status" value="1"/>
</dbReference>
<evidence type="ECO:0000256" key="2">
    <source>
        <dbReference type="ARBA" id="ARBA00022527"/>
    </source>
</evidence>
<evidence type="ECO:0000259" key="9">
    <source>
        <dbReference type="PROSITE" id="PS50011"/>
    </source>
</evidence>
<comment type="catalytic activity">
    <reaction evidence="8">
        <text>L-seryl-[protein] + ATP = O-phospho-L-seryl-[protein] + ADP + H(+)</text>
        <dbReference type="Rhea" id="RHEA:17989"/>
        <dbReference type="Rhea" id="RHEA-COMP:9863"/>
        <dbReference type="Rhea" id="RHEA-COMP:11604"/>
        <dbReference type="ChEBI" id="CHEBI:15378"/>
        <dbReference type="ChEBI" id="CHEBI:29999"/>
        <dbReference type="ChEBI" id="CHEBI:30616"/>
        <dbReference type="ChEBI" id="CHEBI:83421"/>
        <dbReference type="ChEBI" id="CHEBI:456216"/>
        <dbReference type="EC" id="2.7.11.1"/>
    </reaction>
</comment>
<protein>
    <recommendedName>
        <fullName evidence="1">non-specific serine/threonine protein kinase</fullName>
        <ecNumber evidence="1">2.7.11.1</ecNumber>
    </recommendedName>
</protein>
<dbReference type="PROSITE" id="PS50011">
    <property type="entry name" value="PROTEIN_KINASE_DOM"/>
    <property type="match status" value="1"/>
</dbReference>
<dbReference type="GO" id="GO:0007224">
    <property type="term" value="P:smoothened signaling pathway"/>
    <property type="evidence" value="ECO:0007669"/>
    <property type="project" value="TreeGrafter"/>
</dbReference>
<evidence type="ECO:0000256" key="8">
    <source>
        <dbReference type="ARBA" id="ARBA00048679"/>
    </source>
</evidence>
<dbReference type="PANTHER" id="PTHR22983">
    <property type="entry name" value="PROTEIN KINASE RELATED"/>
    <property type="match status" value="1"/>
</dbReference>
<evidence type="ECO:0000256" key="4">
    <source>
        <dbReference type="ARBA" id="ARBA00022741"/>
    </source>
</evidence>
<keyword evidence="11" id="KW-1185">Reference proteome</keyword>
<keyword evidence="3" id="KW-0808">Transferase</keyword>
<organism evidence="10 11">
    <name type="scientific">Periophthalmus magnuspinnatus</name>
    <dbReference type="NCBI Taxonomy" id="409849"/>
    <lineage>
        <taxon>Eukaryota</taxon>
        <taxon>Metazoa</taxon>
        <taxon>Chordata</taxon>
        <taxon>Craniata</taxon>
        <taxon>Vertebrata</taxon>
        <taxon>Euteleostomi</taxon>
        <taxon>Actinopterygii</taxon>
        <taxon>Neopterygii</taxon>
        <taxon>Teleostei</taxon>
        <taxon>Neoteleostei</taxon>
        <taxon>Acanthomorphata</taxon>
        <taxon>Gobiaria</taxon>
        <taxon>Gobiiformes</taxon>
        <taxon>Gobioidei</taxon>
        <taxon>Gobiidae</taxon>
        <taxon>Oxudercinae</taxon>
        <taxon>Periophthalmus</taxon>
    </lineage>
</organism>
<dbReference type="STRING" id="409849.ENSPMGP00000003710"/>
<keyword evidence="5" id="KW-0418">Kinase</keyword>
<dbReference type="Gene3D" id="3.30.200.20">
    <property type="entry name" value="Phosphorylase Kinase, domain 1"/>
    <property type="match status" value="1"/>
</dbReference>
<evidence type="ECO:0000256" key="3">
    <source>
        <dbReference type="ARBA" id="ARBA00022679"/>
    </source>
</evidence>
<reference evidence="10" key="1">
    <citation type="submission" date="2025-08" db="UniProtKB">
        <authorList>
            <consortium name="Ensembl"/>
        </authorList>
    </citation>
    <scope>IDENTIFICATION</scope>
</reference>
<evidence type="ECO:0000313" key="10">
    <source>
        <dbReference type="Ensembl" id="ENSPMGP00000003710.1"/>
    </source>
</evidence>
<proteinExistence type="predicted"/>
<dbReference type="GO" id="GO:0005524">
    <property type="term" value="F:ATP binding"/>
    <property type="evidence" value="ECO:0007669"/>
    <property type="project" value="UniProtKB-KW"/>
</dbReference>
<keyword evidence="6" id="KW-0067">ATP-binding</keyword>
<dbReference type="Ensembl" id="ENSPMGT00000003948.1">
    <property type="protein sequence ID" value="ENSPMGP00000003710.1"/>
    <property type="gene ID" value="ENSPMGG00000003196.1"/>
</dbReference>
<evidence type="ECO:0000256" key="5">
    <source>
        <dbReference type="ARBA" id="ARBA00022777"/>
    </source>
</evidence>
<dbReference type="AlphaFoldDB" id="A0A3B3ZGI4"/>
<dbReference type="GO" id="GO:0005737">
    <property type="term" value="C:cytoplasm"/>
    <property type="evidence" value="ECO:0007669"/>
    <property type="project" value="UniProtKB-ARBA"/>
</dbReference>
<dbReference type="EC" id="2.7.11.1" evidence="1"/>
<reference evidence="10" key="2">
    <citation type="submission" date="2025-09" db="UniProtKB">
        <authorList>
            <consortium name="Ensembl"/>
        </authorList>
    </citation>
    <scope>IDENTIFICATION</scope>
</reference>
<dbReference type="Proteomes" id="UP000261520">
    <property type="component" value="Unplaced"/>
</dbReference>
<dbReference type="InterPro" id="IPR011009">
    <property type="entry name" value="Kinase-like_dom_sf"/>
</dbReference>
<evidence type="ECO:0000313" key="11">
    <source>
        <dbReference type="Proteomes" id="UP000261520"/>
    </source>
</evidence>
<dbReference type="InterPro" id="IPR000719">
    <property type="entry name" value="Prot_kinase_dom"/>
</dbReference>
<dbReference type="GO" id="GO:0004674">
    <property type="term" value="F:protein serine/threonine kinase activity"/>
    <property type="evidence" value="ECO:0007669"/>
    <property type="project" value="UniProtKB-KW"/>
</dbReference>
<keyword evidence="2" id="KW-0723">Serine/threonine-protein kinase</keyword>
<keyword evidence="4" id="KW-0547">Nucleotide-binding</keyword>
<dbReference type="Pfam" id="PF00069">
    <property type="entry name" value="Pkinase"/>
    <property type="match status" value="1"/>
</dbReference>
<evidence type="ECO:0000256" key="6">
    <source>
        <dbReference type="ARBA" id="ARBA00022840"/>
    </source>
</evidence>
<comment type="catalytic activity">
    <reaction evidence="7">
        <text>L-threonyl-[protein] + ATP = O-phospho-L-threonyl-[protein] + ADP + H(+)</text>
        <dbReference type="Rhea" id="RHEA:46608"/>
        <dbReference type="Rhea" id="RHEA-COMP:11060"/>
        <dbReference type="Rhea" id="RHEA-COMP:11605"/>
        <dbReference type="ChEBI" id="CHEBI:15378"/>
        <dbReference type="ChEBI" id="CHEBI:30013"/>
        <dbReference type="ChEBI" id="CHEBI:30616"/>
        <dbReference type="ChEBI" id="CHEBI:61977"/>
        <dbReference type="ChEBI" id="CHEBI:456216"/>
        <dbReference type="EC" id="2.7.11.1"/>
    </reaction>
</comment>
<accession>A0A3B3ZGI4</accession>
<feature type="domain" description="Protein kinase" evidence="9">
    <location>
        <begin position="9"/>
        <end position="83"/>
    </location>
</feature>
<dbReference type="PANTHER" id="PTHR22983:SF6">
    <property type="entry name" value="SERINE_THREONINE-PROTEIN KINASE 36"/>
    <property type="match status" value="1"/>
</dbReference>
<evidence type="ECO:0000256" key="7">
    <source>
        <dbReference type="ARBA" id="ARBA00047899"/>
    </source>
</evidence>
<sequence length="83" mass="9477">MALNLMDSYHVLELAGEGSYGRVYKGRKKYSGQVVALKFMPKVGRSEKELRNLKREIEIMRDLQHPNIVQLFDTPHGGAPILH</sequence>
<evidence type="ECO:0000256" key="1">
    <source>
        <dbReference type="ARBA" id="ARBA00012513"/>
    </source>
</evidence>